<keyword evidence="3" id="KW-1185">Reference proteome</keyword>
<accession>A0A077MBA1</accession>
<sequence>MIGQVADLADMGASAEVLDQVLRPDDRLRLEGHCRGGDAGDRAQDLGQIVHLGLVLAVGAETLPGEGDRVETQHLDAEIAEEQDDVGVLGQHLRVGPVDIPLPGIEGRPHPPGHVLVPREIAGGEVRENLRQGRLEGVRLGAVGIDVEVVAVAALPRLGPRRPFVLPRDVVEHKIHHQGDAATPQHRGEVPQVPDRAEVGTNLAVVRHRVATVVVAIARAQQRHQVQISHPEFGEIVGMPPDPAQILGEAVGITRIADPVRLLQPVGCQQAATVESQQLGVPLGIRPSGRFQKPSRDLLWIVGSGIQPFDATEDVRPPTIDPELELLAPERIEWFEDGRESAEDGIRNEGHGAHSSAPADA</sequence>
<evidence type="ECO:0000256" key="1">
    <source>
        <dbReference type="SAM" id="MobiDB-lite"/>
    </source>
</evidence>
<dbReference type="Proteomes" id="UP000035720">
    <property type="component" value="Unassembled WGS sequence"/>
</dbReference>
<reference evidence="2 3" key="1">
    <citation type="journal article" date="2013" name="ISME J.">
        <title>A metabolic model for members of the genus Tetrasphaera involved in enhanced biological phosphorus removal.</title>
        <authorList>
            <person name="Kristiansen R."/>
            <person name="Nguyen H.T.T."/>
            <person name="Saunders A.M."/>
            <person name="Nielsen J.L."/>
            <person name="Wimmer R."/>
            <person name="Le V.Q."/>
            <person name="McIlroy S.J."/>
            <person name="Petrovski S."/>
            <person name="Seviour R.J."/>
            <person name="Calteau A."/>
            <person name="Nielsen K.L."/>
            <person name="Nielsen P.H."/>
        </authorList>
    </citation>
    <scope>NUCLEOTIDE SEQUENCE [LARGE SCALE GENOMIC DNA]</scope>
    <source>
        <strain evidence="2 3">Ben 74</strain>
    </source>
</reference>
<feature type="compositionally biased region" description="Basic and acidic residues" evidence="1">
    <location>
        <begin position="337"/>
        <end position="352"/>
    </location>
</feature>
<evidence type="ECO:0000313" key="2">
    <source>
        <dbReference type="EMBL" id="CCI53145.1"/>
    </source>
</evidence>
<dbReference type="EMBL" id="CAJC01000139">
    <property type="protein sequence ID" value="CCI53145.1"/>
    <property type="molecule type" value="Genomic_DNA"/>
</dbReference>
<proteinExistence type="predicted"/>
<gene>
    <name evidence="2" type="ORF">BN13_30097</name>
</gene>
<evidence type="ECO:0000313" key="3">
    <source>
        <dbReference type="Proteomes" id="UP000035720"/>
    </source>
</evidence>
<dbReference type="AlphaFoldDB" id="A0A077MBA1"/>
<organism evidence="2 3">
    <name type="scientific">Nostocoides jenkinsii Ben 74</name>
    <dbReference type="NCBI Taxonomy" id="1193518"/>
    <lineage>
        <taxon>Bacteria</taxon>
        <taxon>Bacillati</taxon>
        <taxon>Actinomycetota</taxon>
        <taxon>Actinomycetes</taxon>
        <taxon>Micrococcales</taxon>
        <taxon>Intrasporangiaceae</taxon>
        <taxon>Nostocoides</taxon>
    </lineage>
</organism>
<comment type="caution">
    <text evidence="2">The sequence shown here is derived from an EMBL/GenBank/DDBJ whole genome shotgun (WGS) entry which is preliminary data.</text>
</comment>
<name>A0A077MBA1_9MICO</name>
<protein>
    <submittedName>
        <fullName evidence="2">Uncharacterized protein</fullName>
    </submittedName>
</protein>
<feature type="region of interest" description="Disordered" evidence="1">
    <location>
        <begin position="337"/>
        <end position="361"/>
    </location>
</feature>
<dbReference type="AntiFam" id="ANF00194">
    <property type="entry name" value="Shadow ORF (opposite ams)"/>
</dbReference>